<feature type="domain" description="Rhodanese" evidence="4">
    <location>
        <begin position="166"/>
        <end position="272"/>
    </location>
</feature>
<organism evidence="5 6">
    <name type="scientific">Microbacterium hatanonis</name>
    <dbReference type="NCBI Taxonomy" id="404366"/>
    <lineage>
        <taxon>Bacteria</taxon>
        <taxon>Bacillati</taxon>
        <taxon>Actinomycetota</taxon>
        <taxon>Actinomycetes</taxon>
        <taxon>Micrococcales</taxon>
        <taxon>Microbacteriaceae</taxon>
        <taxon>Microbacterium</taxon>
    </lineage>
</organism>
<evidence type="ECO:0000313" key="5">
    <source>
        <dbReference type="EMBL" id="TXK09713.1"/>
    </source>
</evidence>
<dbReference type="SMART" id="SM00450">
    <property type="entry name" value="RHOD"/>
    <property type="match status" value="2"/>
</dbReference>
<dbReference type="Proteomes" id="UP000321034">
    <property type="component" value="Unassembled WGS sequence"/>
</dbReference>
<evidence type="ECO:0000259" key="4">
    <source>
        <dbReference type="PROSITE" id="PS50206"/>
    </source>
</evidence>
<dbReference type="PANTHER" id="PTHR11364">
    <property type="entry name" value="THIOSULFATE SULFERTANSFERASE"/>
    <property type="match status" value="1"/>
</dbReference>
<dbReference type="InterPro" id="IPR036873">
    <property type="entry name" value="Rhodanese-like_dom_sf"/>
</dbReference>
<dbReference type="PANTHER" id="PTHR11364:SF27">
    <property type="entry name" value="SULFURTRANSFERASE"/>
    <property type="match status" value="1"/>
</dbReference>
<comment type="caution">
    <text evidence="5">The sequence shown here is derived from an EMBL/GenBank/DDBJ whole genome shotgun (WGS) entry which is preliminary data.</text>
</comment>
<proteinExistence type="predicted"/>
<dbReference type="InterPro" id="IPR001763">
    <property type="entry name" value="Rhodanese-like_dom"/>
</dbReference>
<evidence type="ECO:0000256" key="2">
    <source>
        <dbReference type="ARBA" id="ARBA00022737"/>
    </source>
</evidence>
<evidence type="ECO:0000256" key="1">
    <source>
        <dbReference type="ARBA" id="ARBA00022679"/>
    </source>
</evidence>
<name>A0A5C8HUD9_9MICO</name>
<dbReference type="CDD" id="cd01449">
    <property type="entry name" value="TST_Repeat_2"/>
    <property type="match status" value="1"/>
</dbReference>
<feature type="region of interest" description="Disordered" evidence="3">
    <location>
        <begin position="264"/>
        <end position="284"/>
    </location>
</feature>
<dbReference type="EMBL" id="VRSV01000002">
    <property type="protein sequence ID" value="TXK09713.1"/>
    <property type="molecule type" value="Genomic_DNA"/>
</dbReference>
<dbReference type="PROSITE" id="PS00380">
    <property type="entry name" value="RHODANESE_1"/>
    <property type="match status" value="1"/>
</dbReference>
<dbReference type="SUPFAM" id="SSF52821">
    <property type="entry name" value="Rhodanese/Cell cycle control phosphatase"/>
    <property type="match status" value="2"/>
</dbReference>
<keyword evidence="6" id="KW-1185">Reference proteome</keyword>
<gene>
    <name evidence="5" type="ORF">FVP77_12490</name>
</gene>
<dbReference type="Gene3D" id="3.40.250.10">
    <property type="entry name" value="Rhodanese-like domain"/>
    <property type="match status" value="2"/>
</dbReference>
<accession>A0A5C8HUD9</accession>
<dbReference type="Pfam" id="PF00581">
    <property type="entry name" value="Rhodanese"/>
    <property type="match status" value="2"/>
</dbReference>
<dbReference type="InterPro" id="IPR001307">
    <property type="entry name" value="Thiosulphate_STrfase_CS"/>
</dbReference>
<keyword evidence="2" id="KW-0677">Repeat</keyword>
<dbReference type="RefSeq" id="WP_147894914.1">
    <property type="nucleotide sequence ID" value="NZ_BAAANR010000001.1"/>
</dbReference>
<evidence type="ECO:0000313" key="6">
    <source>
        <dbReference type="Proteomes" id="UP000321034"/>
    </source>
</evidence>
<dbReference type="CDD" id="cd01448">
    <property type="entry name" value="TST_Repeat_1"/>
    <property type="match status" value="1"/>
</dbReference>
<evidence type="ECO:0000256" key="3">
    <source>
        <dbReference type="SAM" id="MobiDB-lite"/>
    </source>
</evidence>
<sequence>MSNLVSVSELSELLEAGAPVRVLDVRWRLDKPDGRAEYLDGHLPGAVYVDLGGELADHAVPDRGRHPLPTTADLERSARRWGLHDGDIVVAYDHARGLAAARAWWLLRRAGVDIRVLDGGLPAWVAAGGALETGEVTAPRGDVHLTDSIVGVIDIDEAAAFPRVGVLLDVRAPERYRGDVEPLDPIGGHIPGAVNLPTPVHLADDGTLRRPDELRATFAEAGVTEGTPVAVYCGSGITAAHTALALEEAGIEALVFPGSWSEWSTAPGRPVARGDAPSGAGPAE</sequence>
<protein>
    <submittedName>
        <fullName evidence="5">Sulfurtransferase</fullName>
    </submittedName>
</protein>
<reference evidence="5 6" key="1">
    <citation type="submission" date="2019-08" db="EMBL/GenBank/DDBJ databases">
        <authorList>
            <person name="Dong K."/>
        </authorList>
    </citation>
    <scope>NUCLEOTIDE SEQUENCE [LARGE SCALE GENOMIC DNA]</scope>
    <source>
        <strain evidence="5 6">JCM14558</strain>
    </source>
</reference>
<feature type="domain" description="Rhodanese" evidence="4">
    <location>
        <begin position="16"/>
        <end position="133"/>
    </location>
</feature>
<dbReference type="PROSITE" id="PS50206">
    <property type="entry name" value="RHODANESE_3"/>
    <property type="match status" value="2"/>
</dbReference>
<dbReference type="AlphaFoldDB" id="A0A5C8HUD9"/>
<dbReference type="GO" id="GO:0004792">
    <property type="term" value="F:thiosulfate-cyanide sulfurtransferase activity"/>
    <property type="evidence" value="ECO:0007669"/>
    <property type="project" value="InterPro"/>
</dbReference>
<dbReference type="InterPro" id="IPR045078">
    <property type="entry name" value="TST/MPST-like"/>
</dbReference>
<keyword evidence="1 5" id="KW-0808">Transferase</keyword>
<dbReference type="OrthoDB" id="9770030at2"/>